<dbReference type="InterPro" id="IPR013155">
    <property type="entry name" value="M/V/L/I-tRNA-synth_anticd-bd"/>
</dbReference>
<dbReference type="Gene3D" id="3.90.740.10">
    <property type="entry name" value="Valyl/Leucyl/Isoleucyl-tRNA synthetase, editing domain"/>
    <property type="match status" value="1"/>
</dbReference>
<keyword evidence="7 9" id="KW-0030">Aminoacyl-tRNA synthetase</keyword>
<gene>
    <name evidence="13" type="ORF">CBOVIS_LOCUS458</name>
</gene>
<evidence type="ECO:0000256" key="8">
    <source>
        <dbReference type="ARBA" id="ARBA00029936"/>
    </source>
</evidence>
<dbReference type="CDD" id="cd07962">
    <property type="entry name" value="Anticodon_Ia_Val"/>
    <property type="match status" value="1"/>
</dbReference>
<evidence type="ECO:0000256" key="2">
    <source>
        <dbReference type="ARBA" id="ARBA00013169"/>
    </source>
</evidence>
<keyword evidence="5 9" id="KW-0067">ATP-binding</keyword>
<dbReference type="AlphaFoldDB" id="A0A8S1EBJ3"/>
<keyword evidence="4 9" id="KW-0547">Nucleotide-binding</keyword>
<dbReference type="PANTHER" id="PTHR11946:SF111">
    <property type="entry name" value="VALINE--TRNA LIGASE"/>
    <property type="match status" value="1"/>
</dbReference>
<dbReference type="Gene3D" id="1.10.730.10">
    <property type="entry name" value="Isoleucyl-tRNA Synthetase, Domain 1"/>
    <property type="match status" value="1"/>
</dbReference>
<dbReference type="SUPFAM" id="SSF52374">
    <property type="entry name" value="Nucleotidylyl transferase"/>
    <property type="match status" value="1"/>
</dbReference>
<accession>A0A8S1EBJ3</accession>
<dbReference type="GO" id="GO:0002161">
    <property type="term" value="F:aminoacyl-tRNA deacylase activity"/>
    <property type="evidence" value="ECO:0007669"/>
    <property type="project" value="InterPro"/>
</dbReference>
<dbReference type="NCBIfam" id="TIGR00422">
    <property type="entry name" value="valS"/>
    <property type="match status" value="1"/>
</dbReference>
<dbReference type="GO" id="GO:0005524">
    <property type="term" value="F:ATP binding"/>
    <property type="evidence" value="ECO:0007669"/>
    <property type="project" value="UniProtKB-KW"/>
</dbReference>
<evidence type="ECO:0000256" key="4">
    <source>
        <dbReference type="ARBA" id="ARBA00022741"/>
    </source>
</evidence>
<evidence type="ECO:0000256" key="1">
    <source>
        <dbReference type="ARBA" id="ARBA00005594"/>
    </source>
</evidence>
<feature type="coiled-coil region" evidence="10">
    <location>
        <begin position="900"/>
        <end position="965"/>
    </location>
</feature>
<evidence type="ECO:0000256" key="9">
    <source>
        <dbReference type="RuleBase" id="RU363035"/>
    </source>
</evidence>
<feature type="domain" description="Aminoacyl-tRNA synthetase class Ia" evidence="11">
    <location>
        <begin position="46"/>
        <end position="637"/>
    </location>
</feature>
<reference evidence="13 14" key="1">
    <citation type="submission" date="2020-04" db="EMBL/GenBank/DDBJ databases">
        <authorList>
            <person name="Laetsch R D."/>
            <person name="Stevens L."/>
            <person name="Kumar S."/>
            <person name="Blaxter L. M."/>
        </authorList>
    </citation>
    <scope>NUCLEOTIDE SEQUENCE [LARGE SCALE GENOMIC DNA]</scope>
</reference>
<name>A0A8S1EBJ3_9PELO</name>
<dbReference type="InterPro" id="IPR002300">
    <property type="entry name" value="aa-tRNA-synth_Ia"/>
</dbReference>
<dbReference type="InterPro" id="IPR002303">
    <property type="entry name" value="Valyl-tRNA_ligase"/>
</dbReference>
<dbReference type="PRINTS" id="PR00986">
    <property type="entry name" value="TRNASYNTHVAL"/>
</dbReference>
<dbReference type="EMBL" id="CADEPM010000001">
    <property type="protein sequence ID" value="CAB3396977.1"/>
    <property type="molecule type" value="Genomic_DNA"/>
</dbReference>
<dbReference type="NCBIfam" id="NF004349">
    <property type="entry name" value="PRK05729.1"/>
    <property type="match status" value="1"/>
</dbReference>
<feature type="domain" description="Methionyl/Valyl/Leucyl/Isoleucyl-tRNA synthetase anticodon-binding" evidence="12">
    <location>
        <begin position="683"/>
        <end position="826"/>
    </location>
</feature>
<evidence type="ECO:0000256" key="3">
    <source>
        <dbReference type="ARBA" id="ARBA00022598"/>
    </source>
</evidence>
<comment type="caution">
    <text evidence="13">The sequence shown here is derived from an EMBL/GenBank/DDBJ whole genome shotgun (WGS) entry which is preliminary data.</text>
</comment>
<dbReference type="InterPro" id="IPR001412">
    <property type="entry name" value="aa-tRNA-synth_I_CS"/>
</dbReference>
<dbReference type="OrthoDB" id="629407at2759"/>
<dbReference type="SUPFAM" id="SSF47323">
    <property type="entry name" value="Anticodon-binding domain of a subclass of class I aminoacyl-tRNA synthetases"/>
    <property type="match status" value="1"/>
</dbReference>
<evidence type="ECO:0000256" key="10">
    <source>
        <dbReference type="SAM" id="Coils"/>
    </source>
</evidence>
<dbReference type="Proteomes" id="UP000494206">
    <property type="component" value="Unassembled WGS sequence"/>
</dbReference>
<dbReference type="Pfam" id="PF08264">
    <property type="entry name" value="Anticodon_1"/>
    <property type="match status" value="1"/>
</dbReference>
<dbReference type="GO" id="GO:0006438">
    <property type="term" value="P:valyl-tRNA aminoacylation"/>
    <property type="evidence" value="ECO:0007669"/>
    <property type="project" value="InterPro"/>
</dbReference>
<proteinExistence type="inferred from homology"/>
<dbReference type="GO" id="GO:0004832">
    <property type="term" value="F:valine-tRNA ligase activity"/>
    <property type="evidence" value="ECO:0007669"/>
    <property type="project" value="UniProtKB-EC"/>
</dbReference>
<protein>
    <recommendedName>
        <fullName evidence="2">valine--tRNA ligase</fullName>
        <ecNumber evidence="2">6.1.1.9</ecNumber>
    </recommendedName>
    <alternativeName>
        <fullName evidence="8">Valyl-tRNA synthetase</fullName>
    </alternativeName>
</protein>
<keyword evidence="3 9" id="KW-0436">Ligase</keyword>
<evidence type="ECO:0000256" key="5">
    <source>
        <dbReference type="ARBA" id="ARBA00022840"/>
    </source>
</evidence>
<keyword evidence="10" id="KW-0175">Coiled coil</keyword>
<evidence type="ECO:0000256" key="6">
    <source>
        <dbReference type="ARBA" id="ARBA00022917"/>
    </source>
</evidence>
<dbReference type="EC" id="6.1.1.9" evidence="2"/>
<dbReference type="Pfam" id="PF00133">
    <property type="entry name" value="tRNA-synt_1"/>
    <property type="match status" value="1"/>
</dbReference>
<dbReference type="InterPro" id="IPR014729">
    <property type="entry name" value="Rossmann-like_a/b/a_fold"/>
</dbReference>
<comment type="similarity">
    <text evidence="1 9">Belongs to the class-I aminoacyl-tRNA synthetase family.</text>
</comment>
<evidence type="ECO:0000313" key="14">
    <source>
        <dbReference type="Proteomes" id="UP000494206"/>
    </source>
</evidence>
<dbReference type="GO" id="GO:0005829">
    <property type="term" value="C:cytosol"/>
    <property type="evidence" value="ECO:0007669"/>
    <property type="project" value="TreeGrafter"/>
</dbReference>
<evidence type="ECO:0000259" key="12">
    <source>
        <dbReference type="Pfam" id="PF08264"/>
    </source>
</evidence>
<dbReference type="PANTHER" id="PTHR11946">
    <property type="entry name" value="VALYL-TRNA SYNTHETASES"/>
    <property type="match status" value="1"/>
</dbReference>
<evidence type="ECO:0000256" key="7">
    <source>
        <dbReference type="ARBA" id="ARBA00023146"/>
    </source>
</evidence>
<sequence>MTNFNRIVLSRRNVINPIIFTRESSSSFNIDIATNDYERRTEFAAANYRKNGRLFRMVLPPPNVTGKLHLGHALTVAIEDAICRHRRCQGDKAHWIPGFDHAGIATQAVVEKMLAKKGMKRQEMSREEFLRHCHQWSEICSVEIKKQLSKMGASLDWNQAYYTLDDQFSKAVTTAFCTLHNEGLIFRGKRIVHWCPSLESTLSSQEVNRIEAPESGILTIPGKNGNRCVRIGKMYMIRYKFVDCEEYLEVGTTRPETLFADVAIAVHPDDSRFSKYVGRSVESPTNAAHKLPIIADSSVLRDKGTGAVKITPAHDPLDYEIWQRHKSTIEHDEIMCIDTNGMMINCGPEFDGLDRFEAREKIVEQLSSHGSCRITDYKNAQVNICSRTGDIIEPRLAEQWFLDCREMFENASKAIEMGKIKVHPKYQSHRLIDWFENQEPWCLSRQLVWGHRIPAYKDSKGYDFGWVDWVVAESRNEAEQMLGSSDIRQDEDVLDTWFSSSLVPMVRNRPESDEPSLDVMETGWDISGFWVARMIAMNMKLSQGQIPFGTVILHGLVRDSDGRKMSKSLGNVIDPLDVLDGISLQKMIDRVKESALTDAEIDHAIVDLTKRFPNGIDRCGPDALRFALLRYDVLSSDIPLDISTVALEGLRFCNKLWNLAAYYDQLAAKCDNLKDVDSSKLVDEWIMARLASVVSQVDEHMNNYSLHLALSTLHQFITYDICDTYLETTKRALWSNDLKRVAEARTTLQKVLQPTFVQLSAFMPFVTEHLYERIFSREPGSINFDVVKPALFIFYRNAELEESMKLITAAMSAVRSLRSKLQLSSKIVFEGFLKFEENGGLSPRELHSLAKDVTPVCGLDLRLMTAGSEVSKEEFMECPIPGHNATVWIKIEENSKPAFIESLNSQLEKARTRESQFSAKAETYDAICNNPTTKPSFVEKNRRKAENARKVAANAREEANRIEKIIMNQK</sequence>
<dbReference type="InterPro" id="IPR009080">
    <property type="entry name" value="tRNAsynth_Ia_anticodon-bd"/>
</dbReference>
<keyword evidence="6 9" id="KW-0648">Protein biosynthesis</keyword>
<evidence type="ECO:0000259" key="11">
    <source>
        <dbReference type="Pfam" id="PF00133"/>
    </source>
</evidence>
<evidence type="ECO:0000313" key="13">
    <source>
        <dbReference type="EMBL" id="CAB3396977.1"/>
    </source>
</evidence>
<dbReference type="Gene3D" id="3.40.50.620">
    <property type="entry name" value="HUPs"/>
    <property type="match status" value="2"/>
</dbReference>
<dbReference type="PROSITE" id="PS00178">
    <property type="entry name" value="AA_TRNA_LIGASE_I"/>
    <property type="match status" value="1"/>
</dbReference>
<dbReference type="InterPro" id="IPR009008">
    <property type="entry name" value="Val/Leu/Ile-tRNA-synth_edit"/>
</dbReference>
<keyword evidence="14" id="KW-1185">Reference proteome</keyword>
<organism evidence="13 14">
    <name type="scientific">Caenorhabditis bovis</name>
    <dbReference type="NCBI Taxonomy" id="2654633"/>
    <lineage>
        <taxon>Eukaryota</taxon>
        <taxon>Metazoa</taxon>
        <taxon>Ecdysozoa</taxon>
        <taxon>Nematoda</taxon>
        <taxon>Chromadorea</taxon>
        <taxon>Rhabditida</taxon>
        <taxon>Rhabditina</taxon>
        <taxon>Rhabditomorpha</taxon>
        <taxon>Rhabditoidea</taxon>
        <taxon>Rhabditidae</taxon>
        <taxon>Peloderinae</taxon>
        <taxon>Caenorhabditis</taxon>
    </lineage>
</organism>
<dbReference type="SUPFAM" id="SSF50677">
    <property type="entry name" value="ValRS/IleRS/LeuRS editing domain"/>
    <property type="match status" value="1"/>
</dbReference>
<dbReference type="InterPro" id="IPR033705">
    <property type="entry name" value="Anticodon_Ia_Val"/>
</dbReference>